<dbReference type="InterPro" id="IPR020846">
    <property type="entry name" value="MFS_dom"/>
</dbReference>
<evidence type="ECO:0000313" key="7">
    <source>
        <dbReference type="EMBL" id="TGG93961.1"/>
    </source>
</evidence>
<gene>
    <name evidence="7" type="ORF">E4656_07180</name>
</gene>
<reference evidence="7 8" key="1">
    <citation type="submission" date="2019-04" db="EMBL/GenBank/DDBJ databases">
        <title>Natronospirillum operosus gen. nov., sp. nov., a haloalkaliphilic satellite isolated from decaying biomass of laboratory culture of cyanobacterium Geitlerinema sp. and proposal of Natronospirillaceae fam. nov. and Saccharospirillaceae fam. nov.</title>
        <authorList>
            <person name="Kevbrin V."/>
            <person name="Boltyanskaya Y."/>
            <person name="Koziaeva V."/>
            <person name="Grouzdev D.S."/>
            <person name="Park M."/>
            <person name="Cho J."/>
        </authorList>
    </citation>
    <scope>NUCLEOTIDE SEQUENCE [LARGE SCALE GENOMIC DNA]</scope>
    <source>
        <strain evidence="7 8">G-116</strain>
    </source>
</reference>
<feature type="region of interest" description="Disordered" evidence="4">
    <location>
        <begin position="397"/>
        <end position="437"/>
    </location>
</feature>
<feature type="transmembrane region" description="Helical" evidence="5">
    <location>
        <begin position="199"/>
        <end position="221"/>
    </location>
</feature>
<dbReference type="OrthoDB" id="9810614at2"/>
<dbReference type="PANTHER" id="PTHR23521">
    <property type="entry name" value="TRANSPORTER MFS SUPERFAMILY"/>
    <property type="match status" value="1"/>
</dbReference>
<dbReference type="InterPro" id="IPR036259">
    <property type="entry name" value="MFS_trans_sf"/>
</dbReference>
<evidence type="ECO:0000256" key="1">
    <source>
        <dbReference type="ARBA" id="ARBA00022692"/>
    </source>
</evidence>
<keyword evidence="3 5" id="KW-0472">Membrane</keyword>
<keyword evidence="8" id="KW-1185">Reference proteome</keyword>
<dbReference type="Proteomes" id="UP000297475">
    <property type="component" value="Unassembled WGS sequence"/>
</dbReference>
<evidence type="ECO:0000256" key="5">
    <source>
        <dbReference type="SAM" id="Phobius"/>
    </source>
</evidence>
<feature type="transmembrane region" description="Helical" evidence="5">
    <location>
        <begin position="265"/>
        <end position="283"/>
    </location>
</feature>
<dbReference type="Gene3D" id="1.20.1250.20">
    <property type="entry name" value="MFS general substrate transporter like domains"/>
    <property type="match status" value="2"/>
</dbReference>
<dbReference type="SUPFAM" id="SSF103473">
    <property type="entry name" value="MFS general substrate transporter"/>
    <property type="match status" value="1"/>
</dbReference>
<comment type="caution">
    <text evidence="7">The sequence shown here is derived from an EMBL/GenBank/DDBJ whole genome shotgun (WGS) entry which is preliminary data.</text>
</comment>
<proteinExistence type="predicted"/>
<dbReference type="GO" id="GO:0022857">
    <property type="term" value="F:transmembrane transporter activity"/>
    <property type="evidence" value="ECO:0007669"/>
    <property type="project" value="InterPro"/>
</dbReference>
<dbReference type="RefSeq" id="WP_135482519.1">
    <property type="nucleotide sequence ID" value="NZ_SRMF01000002.1"/>
</dbReference>
<feature type="transmembrane region" description="Helical" evidence="5">
    <location>
        <begin position="354"/>
        <end position="373"/>
    </location>
</feature>
<evidence type="ECO:0000256" key="3">
    <source>
        <dbReference type="ARBA" id="ARBA00023136"/>
    </source>
</evidence>
<evidence type="ECO:0000256" key="2">
    <source>
        <dbReference type="ARBA" id="ARBA00022989"/>
    </source>
</evidence>
<dbReference type="PANTHER" id="PTHR23521:SF3">
    <property type="entry name" value="MFS TRANSPORTER"/>
    <property type="match status" value="1"/>
</dbReference>
<dbReference type="InterPro" id="IPR047200">
    <property type="entry name" value="MFS_YcaD-like"/>
</dbReference>
<feature type="transmembrane region" description="Helical" evidence="5">
    <location>
        <begin position="156"/>
        <end position="178"/>
    </location>
</feature>
<sequence length="437" mass="46557">MRVHLRALAALFAGITLLLLGNGLLNTLVTLAGEARGFSTTLLGVLSSGYFVGFLLGIFLVVPVIRRVGHIRTFAFMSALAAVAALALALSDSPWVWLGLRVLYGITLVALYAVIESWLNAAVPPERRGMVFALYTMVSLGAIAAAQQLLRLDSPATFTLFVLGGILLCLALTPVTLTRLPQPDTLSMPRLDLRIIWKLAPLALTTSLFSGLVLGAFWGLMPLYGSMMGLSSGGIGMLMSAAILGGAIGQLPIGYYSDRHDRRRVLASVMAVAIVVSLFLTVFEDSVFSWGLIAVWGAMVFALYPIAVAYMVDRVDTEHIVSGSSAALMAFGIGAAIGPTVAGALMEALGRDALPAYFAACLLIMMVILTASVRRRAEEVPVDDLGHFSPMLRSTPQALEMMPDAPEHSEEQVPVEAEDDLPPEPETTETGAETLRP</sequence>
<feature type="transmembrane region" description="Helical" evidence="5">
    <location>
        <begin position="97"/>
        <end position="119"/>
    </location>
</feature>
<dbReference type="EMBL" id="SRMF01000002">
    <property type="protein sequence ID" value="TGG93961.1"/>
    <property type="molecule type" value="Genomic_DNA"/>
</dbReference>
<dbReference type="InterPro" id="IPR011701">
    <property type="entry name" value="MFS"/>
</dbReference>
<accession>A0A4Z0WFN5</accession>
<dbReference type="GO" id="GO:0005886">
    <property type="term" value="C:plasma membrane"/>
    <property type="evidence" value="ECO:0007669"/>
    <property type="project" value="TreeGrafter"/>
</dbReference>
<feature type="transmembrane region" description="Helical" evidence="5">
    <location>
        <begin position="74"/>
        <end position="91"/>
    </location>
</feature>
<feature type="transmembrane region" description="Helical" evidence="5">
    <location>
        <begin position="42"/>
        <end position="62"/>
    </location>
</feature>
<dbReference type="PROSITE" id="PS50850">
    <property type="entry name" value="MFS"/>
    <property type="match status" value="1"/>
</dbReference>
<dbReference type="CDD" id="cd17477">
    <property type="entry name" value="MFS_YcaD_like"/>
    <property type="match status" value="1"/>
</dbReference>
<name>A0A4Z0WFN5_9GAMM</name>
<feature type="transmembrane region" description="Helical" evidence="5">
    <location>
        <begin position="289"/>
        <end position="312"/>
    </location>
</feature>
<keyword evidence="2 5" id="KW-1133">Transmembrane helix</keyword>
<feature type="compositionally biased region" description="Acidic residues" evidence="4">
    <location>
        <begin position="416"/>
        <end position="427"/>
    </location>
</feature>
<protein>
    <submittedName>
        <fullName evidence="7">MFS transporter</fullName>
    </submittedName>
</protein>
<evidence type="ECO:0000259" key="6">
    <source>
        <dbReference type="PROSITE" id="PS50850"/>
    </source>
</evidence>
<feature type="transmembrane region" description="Helical" evidence="5">
    <location>
        <begin position="324"/>
        <end position="342"/>
    </location>
</feature>
<dbReference type="Pfam" id="PF07690">
    <property type="entry name" value="MFS_1"/>
    <property type="match status" value="1"/>
</dbReference>
<dbReference type="AlphaFoldDB" id="A0A4Z0WFN5"/>
<organism evidence="7 8">
    <name type="scientific">Natronospirillum operosum</name>
    <dbReference type="NCBI Taxonomy" id="2759953"/>
    <lineage>
        <taxon>Bacteria</taxon>
        <taxon>Pseudomonadati</taxon>
        <taxon>Pseudomonadota</taxon>
        <taxon>Gammaproteobacteria</taxon>
        <taxon>Oceanospirillales</taxon>
        <taxon>Natronospirillaceae</taxon>
        <taxon>Natronospirillum</taxon>
    </lineage>
</organism>
<feature type="transmembrane region" description="Helical" evidence="5">
    <location>
        <begin position="131"/>
        <end position="150"/>
    </location>
</feature>
<feature type="compositionally biased region" description="Low complexity" evidence="4">
    <location>
        <begin position="428"/>
        <end position="437"/>
    </location>
</feature>
<feature type="domain" description="Major facilitator superfamily (MFS) profile" evidence="6">
    <location>
        <begin position="7"/>
        <end position="378"/>
    </location>
</feature>
<evidence type="ECO:0000256" key="4">
    <source>
        <dbReference type="SAM" id="MobiDB-lite"/>
    </source>
</evidence>
<keyword evidence="1 5" id="KW-0812">Transmembrane</keyword>
<evidence type="ECO:0000313" key="8">
    <source>
        <dbReference type="Proteomes" id="UP000297475"/>
    </source>
</evidence>
<feature type="transmembrane region" description="Helical" evidence="5">
    <location>
        <begin position="233"/>
        <end position="253"/>
    </location>
</feature>